<feature type="domain" description="LHH" evidence="3">
    <location>
        <begin position="254"/>
        <end position="321"/>
    </location>
</feature>
<dbReference type="AlphaFoldDB" id="A0A316A683"/>
<dbReference type="InterPro" id="IPR056823">
    <property type="entry name" value="TEN-like_YD-shell"/>
</dbReference>
<sequence>MTNAGAYEVNYYLRDHLGNVRMVLNEDGSLLQETDYYPFGLEIDRNSPVVGLNARNETNRYNFLGKETEIATGYIDLQARFYDPTVGRFTTIDPETEGQLEFSPYHYSFNNPIRFSDPDGRFACCGGPGAMLLTEAKSQWEAVKRNATTFANNAEQALGKALSYTDVNDAAVVTTMLTRGSNAVNLDGTKATTTDKVLAIGGALVPLVGGSTLKKLGEGISEIPAVKQVIERLEIAISSENKIGRDLLNPPGKPGNSPTFKSDGKPVEIHHEGQSRTGPFVEMHPSDHRMGDNYRNNHPSGQTPLTKEERKEFNSARRQYWINEFPNQ</sequence>
<feature type="domain" description="Teneurin-like YD-shell" evidence="4">
    <location>
        <begin position="11"/>
        <end position="113"/>
    </location>
</feature>
<dbReference type="RefSeq" id="WP_109678338.1">
    <property type="nucleotide sequence ID" value="NZ_QGDT01000027.1"/>
</dbReference>
<feature type="compositionally biased region" description="Basic and acidic residues" evidence="2">
    <location>
        <begin position="306"/>
        <end position="315"/>
    </location>
</feature>
<dbReference type="Proteomes" id="UP000245880">
    <property type="component" value="Unassembled WGS sequence"/>
</dbReference>
<reference evidence="5 6" key="1">
    <citation type="submission" date="2018-03" db="EMBL/GenBank/DDBJ databases">
        <title>Genomic Encyclopedia of Archaeal and Bacterial Type Strains, Phase II (KMG-II): from individual species to whole genera.</title>
        <authorList>
            <person name="Goeker M."/>
        </authorList>
    </citation>
    <scope>NUCLEOTIDE SEQUENCE [LARGE SCALE GENOMIC DNA]</scope>
    <source>
        <strain evidence="5 6">DSM 100346</strain>
    </source>
</reference>
<evidence type="ECO:0000259" key="4">
    <source>
        <dbReference type="Pfam" id="PF25023"/>
    </source>
</evidence>
<organism evidence="5 6">
    <name type="scientific">Dyadobacter jejuensis</name>
    <dbReference type="NCBI Taxonomy" id="1082580"/>
    <lineage>
        <taxon>Bacteria</taxon>
        <taxon>Pseudomonadati</taxon>
        <taxon>Bacteroidota</taxon>
        <taxon>Cytophagia</taxon>
        <taxon>Cytophagales</taxon>
        <taxon>Spirosomataceae</taxon>
        <taxon>Dyadobacter</taxon>
    </lineage>
</organism>
<feature type="compositionally biased region" description="Polar residues" evidence="2">
    <location>
        <begin position="294"/>
        <end position="305"/>
    </location>
</feature>
<feature type="region of interest" description="Disordered" evidence="2">
    <location>
        <begin position="244"/>
        <end position="315"/>
    </location>
</feature>
<dbReference type="InterPro" id="IPR022385">
    <property type="entry name" value="Rhs_assc_core"/>
</dbReference>
<dbReference type="Gene3D" id="2.180.10.10">
    <property type="entry name" value="RHS repeat-associated core"/>
    <property type="match status" value="1"/>
</dbReference>
<comment type="caution">
    <text evidence="5">The sequence shown here is derived from an EMBL/GenBank/DDBJ whole genome shotgun (WGS) entry which is preliminary data.</text>
</comment>
<evidence type="ECO:0000256" key="2">
    <source>
        <dbReference type="SAM" id="MobiDB-lite"/>
    </source>
</evidence>
<accession>A0A316A683</accession>
<dbReference type="NCBIfam" id="TIGR03696">
    <property type="entry name" value="Rhs_assc_core"/>
    <property type="match status" value="1"/>
</dbReference>
<keyword evidence="1" id="KW-0677">Repeat</keyword>
<protein>
    <submittedName>
        <fullName evidence="5">RHS repeat-associated protein</fullName>
    </submittedName>
</protein>
<dbReference type="EMBL" id="QGDT01000027">
    <property type="protein sequence ID" value="PWJ53083.1"/>
    <property type="molecule type" value="Genomic_DNA"/>
</dbReference>
<dbReference type="Pfam" id="PF14411">
    <property type="entry name" value="LHH"/>
    <property type="match status" value="1"/>
</dbReference>
<dbReference type="Pfam" id="PF25023">
    <property type="entry name" value="TEN_YD-shell"/>
    <property type="match status" value="1"/>
</dbReference>
<dbReference type="OrthoDB" id="1005287at2"/>
<dbReference type="PANTHER" id="PTHR32305:SF15">
    <property type="entry name" value="PROTEIN RHSA-RELATED"/>
    <property type="match status" value="1"/>
</dbReference>
<dbReference type="PANTHER" id="PTHR32305">
    <property type="match status" value="1"/>
</dbReference>
<dbReference type="InterPro" id="IPR050708">
    <property type="entry name" value="T6SS_VgrG/RHS"/>
</dbReference>
<evidence type="ECO:0000256" key="1">
    <source>
        <dbReference type="ARBA" id="ARBA00022737"/>
    </source>
</evidence>
<evidence type="ECO:0000259" key="3">
    <source>
        <dbReference type="Pfam" id="PF14411"/>
    </source>
</evidence>
<proteinExistence type="predicted"/>
<gene>
    <name evidence="5" type="ORF">CLV98_1272</name>
</gene>
<keyword evidence="6" id="KW-1185">Reference proteome</keyword>
<evidence type="ECO:0000313" key="5">
    <source>
        <dbReference type="EMBL" id="PWJ53083.1"/>
    </source>
</evidence>
<feature type="compositionally biased region" description="Basic and acidic residues" evidence="2">
    <location>
        <begin position="262"/>
        <end position="274"/>
    </location>
</feature>
<evidence type="ECO:0000313" key="6">
    <source>
        <dbReference type="Proteomes" id="UP000245880"/>
    </source>
</evidence>
<dbReference type="InterPro" id="IPR026834">
    <property type="entry name" value="LHH"/>
</dbReference>
<name>A0A316A683_9BACT</name>